<dbReference type="Proteomes" id="UP001082703">
    <property type="component" value="Unassembled WGS sequence"/>
</dbReference>
<dbReference type="Gene3D" id="1.10.10.10">
    <property type="entry name" value="Winged helix-like DNA-binding domain superfamily/Winged helix DNA-binding domain"/>
    <property type="match status" value="1"/>
</dbReference>
<dbReference type="InterPro" id="IPR018490">
    <property type="entry name" value="cNMP-bd_dom_sf"/>
</dbReference>
<evidence type="ECO:0000313" key="5">
    <source>
        <dbReference type="EMBL" id="MCY1713602.1"/>
    </source>
</evidence>
<name>A0ABT4BRS8_9FIRM</name>
<dbReference type="InterPro" id="IPR014710">
    <property type="entry name" value="RmlC-like_jellyroll"/>
</dbReference>
<dbReference type="RefSeq" id="WP_268057627.1">
    <property type="nucleotide sequence ID" value="NZ_JAPOHA010000004.1"/>
</dbReference>
<comment type="caution">
    <text evidence="5">The sequence shown here is derived from an EMBL/GenBank/DDBJ whole genome shotgun (WGS) entry which is preliminary data.</text>
</comment>
<dbReference type="SUPFAM" id="SSF46785">
    <property type="entry name" value="Winged helix' DNA-binding domain"/>
    <property type="match status" value="1"/>
</dbReference>
<evidence type="ECO:0000256" key="1">
    <source>
        <dbReference type="ARBA" id="ARBA00023015"/>
    </source>
</evidence>
<keyword evidence="1" id="KW-0805">Transcription regulation</keyword>
<evidence type="ECO:0000256" key="3">
    <source>
        <dbReference type="ARBA" id="ARBA00023163"/>
    </source>
</evidence>
<dbReference type="Gene3D" id="2.60.120.10">
    <property type="entry name" value="Jelly Rolls"/>
    <property type="match status" value="1"/>
</dbReference>
<evidence type="ECO:0000313" key="6">
    <source>
        <dbReference type="Proteomes" id="UP001082703"/>
    </source>
</evidence>
<proteinExistence type="predicted"/>
<evidence type="ECO:0000256" key="2">
    <source>
        <dbReference type="ARBA" id="ARBA00023125"/>
    </source>
</evidence>
<protein>
    <submittedName>
        <fullName evidence="5">Crp/Fnr family transcriptional regulator</fullName>
    </submittedName>
</protein>
<feature type="domain" description="HTH crp-type" evidence="4">
    <location>
        <begin position="153"/>
        <end position="219"/>
    </location>
</feature>
<organism evidence="5 6">
    <name type="scientific">Caproiciproducens galactitolivorans</name>
    <dbReference type="NCBI Taxonomy" id="642589"/>
    <lineage>
        <taxon>Bacteria</taxon>
        <taxon>Bacillati</taxon>
        <taxon>Bacillota</taxon>
        <taxon>Clostridia</taxon>
        <taxon>Eubacteriales</taxon>
        <taxon>Acutalibacteraceae</taxon>
        <taxon>Caproiciproducens</taxon>
    </lineage>
</organism>
<accession>A0ABT4BRS8</accession>
<dbReference type="EMBL" id="JAPOHA010000004">
    <property type="protein sequence ID" value="MCY1713602.1"/>
    <property type="molecule type" value="Genomic_DNA"/>
</dbReference>
<gene>
    <name evidence="5" type="ORF">OUY18_04960</name>
</gene>
<dbReference type="InterPro" id="IPR012318">
    <property type="entry name" value="HTH_CRP"/>
</dbReference>
<dbReference type="InterPro" id="IPR036390">
    <property type="entry name" value="WH_DNA-bd_sf"/>
</dbReference>
<dbReference type="SUPFAM" id="SSF51206">
    <property type="entry name" value="cAMP-binding domain-like"/>
    <property type="match status" value="1"/>
</dbReference>
<dbReference type="Pfam" id="PF13545">
    <property type="entry name" value="HTH_Crp_2"/>
    <property type="match status" value="1"/>
</dbReference>
<evidence type="ECO:0000259" key="4">
    <source>
        <dbReference type="PROSITE" id="PS51063"/>
    </source>
</evidence>
<reference evidence="5 6" key="1">
    <citation type="submission" date="2022-11" db="EMBL/GenBank/DDBJ databases">
        <authorList>
            <person name="Caiyu Z."/>
        </authorList>
    </citation>
    <scope>NUCLEOTIDE SEQUENCE [LARGE SCALE GENOMIC DNA]</scope>
    <source>
        <strain evidence="5 6">YR-4</strain>
    </source>
</reference>
<dbReference type="PRINTS" id="PR00034">
    <property type="entry name" value="HTHCRP"/>
</dbReference>
<keyword evidence="6" id="KW-1185">Reference proteome</keyword>
<dbReference type="InterPro" id="IPR036388">
    <property type="entry name" value="WH-like_DNA-bd_sf"/>
</dbReference>
<dbReference type="PROSITE" id="PS51063">
    <property type="entry name" value="HTH_CRP_2"/>
    <property type="match status" value="1"/>
</dbReference>
<keyword evidence="2" id="KW-0238">DNA-binding</keyword>
<sequence length="227" mass="25740">MAIAQTELEFMREVLPFWGSLTQNQKERLENSASAFTVKKGQSLHDGSQDCLGLILVKTGHLRAYILSETGKEITIYRLFERDICIFSAACMLKNITFDIYIEAECESRVLLIPTAVYNELNESALAVSSFTNQLISSRFSDVMWIMEQVLFTSFDRRLANFLLEQSAVDGSDTLHITQETIANHLGSAREVVTRMLKYFQSEGMVTLFRGGVTISNRKKLEKLSEK</sequence>
<dbReference type="SMART" id="SM00419">
    <property type="entry name" value="HTH_CRP"/>
    <property type="match status" value="1"/>
</dbReference>
<keyword evidence="3" id="KW-0804">Transcription</keyword>